<name>A0A7J7HG63_CAMSI</name>
<proteinExistence type="predicted"/>
<gene>
    <name evidence="2" type="ORF">HYC85_009421</name>
</gene>
<dbReference type="AlphaFoldDB" id="A0A7J7HG63"/>
<dbReference type="GO" id="GO:0003676">
    <property type="term" value="F:nucleic acid binding"/>
    <property type="evidence" value="ECO:0007669"/>
    <property type="project" value="InterPro"/>
</dbReference>
<evidence type="ECO:0000259" key="1">
    <source>
        <dbReference type="Pfam" id="PF04059"/>
    </source>
</evidence>
<keyword evidence="3" id="KW-1185">Reference proteome</keyword>
<protein>
    <recommendedName>
        <fullName evidence="1">Mei2-like C-terminal RNA recognition motif domain-containing protein</fullName>
    </recommendedName>
</protein>
<sequence>MTLKFLDEHCNLENQRRASGEAADDVVSAYDFLYLPMDFRSGFSRGYAFVNFTEARAVWKFHKACNRKTWDFVNSPKICQIVCAIIQGKEALVRHFERSTFWCGSDEMLPVCFAPPRDGSGESVHETKIGRRISTTITTLSGV</sequence>
<dbReference type="SUPFAM" id="SSF54928">
    <property type="entry name" value="RNA-binding domain, RBD"/>
    <property type="match status" value="1"/>
</dbReference>
<accession>A0A7J7HG63</accession>
<dbReference type="Proteomes" id="UP000593564">
    <property type="component" value="Unassembled WGS sequence"/>
</dbReference>
<organism evidence="2 3">
    <name type="scientific">Camellia sinensis</name>
    <name type="common">Tea plant</name>
    <name type="synonym">Thea sinensis</name>
    <dbReference type="NCBI Taxonomy" id="4442"/>
    <lineage>
        <taxon>Eukaryota</taxon>
        <taxon>Viridiplantae</taxon>
        <taxon>Streptophyta</taxon>
        <taxon>Embryophyta</taxon>
        <taxon>Tracheophyta</taxon>
        <taxon>Spermatophyta</taxon>
        <taxon>Magnoliopsida</taxon>
        <taxon>eudicotyledons</taxon>
        <taxon>Gunneridae</taxon>
        <taxon>Pentapetalae</taxon>
        <taxon>asterids</taxon>
        <taxon>Ericales</taxon>
        <taxon>Theaceae</taxon>
        <taxon>Camellia</taxon>
    </lineage>
</organism>
<feature type="domain" description="Mei2-like C-terminal RNA recognition motif" evidence="1">
    <location>
        <begin position="27"/>
        <end position="96"/>
    </location>
</feature>
<dbReference type="EMBL" id="JACBKZ010000004">
    <property type="protein sequence ID" value="KAF5951477.1"/>
    <property type="molecule type" value="Genomic_DNA"/>
</dbReference>
<evidence type="ECO:0000313" key="3">
    <source>
        <dbReference type="Proteomes" id="UP000593564"/>
    </source>
</evidence>
<dbReference type="InterPro" id="IPR035979">
    <property type="entry name" value="RBD_domain_sf"/>
</dbReference>
<reference evidence="2 3" key="2">
    <citation type="submission" date="2020-07" db="EMBL/GenBank/DDBJ databases">
        <title>Genome assembly of wild tea tree DASZ reveals pedigree and selection history of tea varieties.</title>
        <authorList>
            <person name="Zhang W."/>
        </authorList>
    </citation>
    <scope>NUCLEOTIDE SEQUENCE [LARGE SCALE GENOMIC DNA]</scope>
    <source>
        <strain evidence="3">cv. G240</strain>
        <tissue evidence="2">Leaf</tissue>
    </source>
</reference>
<evidence type="ECO:0000313" key="2">
    <source>
        <dbReference type="EMBL" id="KAF5951477.1"/>
    </source>
</evidence>
<dbReference type="Pfam" id="PF04059">
    <property type="entry name" value="RRM_2"/>
    <property type="match status" value="1"/>
</dbReference>
<dbReference type="InterPro" id="IPR007201">
    <property type="entry name" value="Mei2-like_Rrm_C"/>
</dbReference>
<comment type="caution">
    <text evidence="2">The sequence shown here is derived from an EMBL/GenBank/DDBJ whole genome shotgun (WGS) entry which is preliminary data.</text>
</comment>
<reference evidence="3" key="1">
    <citation type="journal article" date="2020" name="Nat. Commun.">
        <title>Genome assembly of wild tea tree DASZ reveals pedigree and selection history of tea varieties.</title>
        <authorList>
            <person name="Zhang W."/>
            <person name="Zhang Y."/>
            <person name="Qiu H."/>
            <person name="Guo Y."/>
            <person name="Wan H."/>
            <person name="Zhang X."/>
            <person name="Scossa F."/>
            <person name="Alseekh S."/>
            <person name="Zhang Q."/>
            <person name="Wang P."/>
            <person name="Xu L."/>
            <person name="Schmidt M.H."/>
            <person name="Jia X."/>
            <person name="Li D."/>
            <person name="Zhu A."/>
            <person name="Guo F."/>
            <person name="Chen W."/>
            <person name="Ni D."/>
            <person name="Usadel B."/>
            <person name="Fernie A.R."/>
            <person name="Wen W."/>
        </authorList>
    </citation>
    <scope>NUCLEOTIDE SEQUENCE [LARGE SCALE GENOMIC DNA]</scope>
    <source>
        <strain evidence="3">cv. G240</strain>
    </source>
</reference>